<accession>D8STH6</accession>
<dbReference type="InParanoid" id="D8STH6"/>
<evidence type="ECO:0000313" key="2">
    <source>
        <dbReference type="Proteomes" id="UP000001514"/>
    </source>
</evidence>
<gene>
    <name evidence="1" type="ORF">SELMODRAFT_425558</name>
</gene>
<reference evidence="1 2" key="1">
    <citation type="journal article" date="2011" name="Science">
        <title>The Selaginella genome identifies genetic changes associated with the evolution of vascular plants.</title>
        <authorList>
            <person name="Banks J.A."/>
            <person name="Nishiyama T."/>
            <person name="Hasebe M."/>
            <person name="Bowman J.L."/>
            <person name="Gribskov M."/>
            <person name="dePamphilis C."/>
            <person name="Albert V.A."/>
            <person name="Aono N."/>
            <person name="Aoyama T."/>
            <person name="Ambrose B.A."/>
            <person name="Ashton N.W."/>
            <person name="Axtell M.J."/>
            <person name="Barker E."/>
            <person name="Barker M.S."/>
            <person name="Bennetzen J.L."/>
            <person name="Bonawitz N.D."/>
            <person name="Chapple C."/>
            <person name="Cheng C."/>
            <person name="Correa L.G."/>
            <person name="Dacre M."/>
            <person name="DeBarry J."/>
            <person name="Dreyer I."/>
            <person name="Elias M."/>
            <person name="Engstrom E.M."/>
            <person name="Estelle M."/>
            <person name="Feng L."/>
            <person name="Finet C."/>
            <person name="Floyd S.K."/>
            <person name="Frommer W.B."/>
            <person name="Fujita T."/>
            <person name="Gramzow L."/>
            <person name="Gutensohn M."/>
            <person name="Harholt J."/>
            <person name="Hattori M."/>
            <person name="Heyl A."/>
            <person name="Hirai T."/>
            <person name="Hiwatashi Y."/>
            <person name="Ishikawa M."/>
            <person name="Iwata M."/>
            <person name="Karol K.G."/>
            <person name="Koehler B."/>
            <person name="Kolukisaoglu U."/>
            <person name="Kubo M."/>
            <person name="Kurata T."/>
            <person name="Lalonde S."/>
            <person name="Li K."/>
            <person name="Li Y."/>
            <person name="Litt A."/>
            <person name="Lyons E."/>
            <person name="Manning G."/>
            <person name="Maruyama T."/>
            <person name="Michael T.P."/>
            <person name="Mikami K."/>
            <person name="Miyazaki S."/>
            <person name="Morinaga S."/>
            <person name="Murata T."/>
            <person name="Mueller-Roeber B."/>
            <person name="Nelson D.R."/>
            <person name="Obara M."/>
            <person name="Oguri Y."/>
            <person name="Olmstead R.G."/>
            <person name="Onodera N."/>
            <person name="Petersen B.L."/>
            <person name="Pils B."/>
            <person name="Prigge M."/>
            <person name="Rensing S.A."/>
            <person name="Riano-Pachon D.M."/>
            <person name="Roberts A.W."/>
            <person name="Sato Y."/>
            <person name="Scheller H.V."/>
            <person name="Schulz B."/>
            <person name="Schulz C."/>
            <person name="Shakirov E.V."/>
            <person name="Shibagaki N."/>
            <person name="Shinohara N."/>
            <person name="Shippen D.E."/>
            <person name="Soerensen I."/>
            <person name="Sotooka R."/>
            <person name="Sugimoto N."/>
            <person name="Sugita M."/>
            <person name="Sumikawa N."/>
            <person name="Tanurdzic M."/>
            <person name="Theissen G."/>
            <person name="Ulvskov P."/>
            <person name="Wakazuki S."/>
            <person name="Weng J.K."/>
            <person name="Willats W.W."/>
            <person name="Wipf D."/>
            <person name="Wolf P.G."/>
            <person name="Yang L."/>
            <person name="Zimmer A.D."/>
            <person name="Zhu Q."/>
            <person name="Mitros T."/>
            <person name="Hellsten U."/>
            <person name="Loque D."/>
            <person name="Otillar R."/>
            <person name="Salamov A."/>
            <person name="Schmutz J."/>
            <person name="Shapiro H."/>
            <person name="Lindquist E."/>
            <person name="Lucas S."/>
            <person name="Rokhsar D."/>
            <person name="Grigoriev I.V."/>
        </authorList>
    </citation>
    <scope>NUCLEOTIDE SEQUENCE [LARGE SCALE GENOMIC DNA]</scope>
</reference>
<dbReference type="Gramene" id="EFJ12202">
    <property type="protein sequence ID" value="EFJ12202"/>
    <property type="gene ID" value="SELMODRAFT_425558"/>
</dbReference>
<protein>
    <submittedName>
        <fullName evidence="1">Uncharacterized protein</fullName>
    </submittedName>
</protein>
<dbReference type="AlphaFoldDB" id="D8STH6"/>
<dbReference type="HOGENOM" id="CLU_805106_0_0_1"/>
<keyword evidence="2" id="KW-1185">Reference proteome</keyword>
<sequence>MEHPGLSQRGCGNAAWQMMASVIVRGTGGGIALQSSCAVNDIIAGRVATLESPEHKTFTSVAPATEDLVDVEGPVKGPALPAVGDGFPGCSFTAIKFHSNLHSSAQGLQPKVTILVGRFHGLEFVEGMLFRDEHFAYPYHDMDKQQLEALRGCRGKPFFGLERNWWTENMLWSMGDFWCKILPERVYDNQDFPAGSEQCRMIFEKLRGRPGFAPNDNDREELTREWAAETISVLAKDSWLPDQILAHKLVFLGQTAPCCGWDVFSSLVTRLGTAAVFERGDFERWQADVPGGRNCCRPALGNHAPEAGTPSSWLRTLEDGFSMSLWQLLATPDHERCACLQGSAG</sequence>
<organism evidence="2">
    <name type="scientific">Selaginella moellendorffii</name>
    <name type="common">Spikemoss</name>
    <dbReference type="NCBI Taxonomy" id="88036"/>
    <lineage>
        <taxon>Eukaryota</taxon>
        <taxon>Viridiplantae</taxon>
        <taxon>Streptophyta</taxon>
        <taxon>Embryophyta</taxon>
        <taxon>Tracheophyta</taxon>
        <taxon>Lycopodiopsida</taxon>
        <taxon>Selaginellales</taxon>
        <taxon>Selaginellaceae</taxon>
        <taxon>Selaginella</taxon>
    </lineage>
</organism>
<dbReference type="Proteomes" id="UP000001514">
    <property type="component" value="Unassembled WGS sequence"/>
</dbReference>
<dbReference type="KEGG" id="smo:SELMODRAFT_425558"/>
<evidence type="ECO:0000313" key="1">
    <source>
        <dbReference type="EMBL" id="EFJ12202.1"/>
    </source>
</evidence>
<dbReference type="EMBL" id="GL377640">
    <property type="protein sequence ID" value="EFJ12202.1"/>
    <property type="molecule type" value="Genomic_DNA"/>
</dbReference>
<proteinExistence type="predicted"/>
<name>D8STH6_SELML</name>